<dbReference type="SUPFAM" id="SSF159234">
    <property type="entry name" value="FomD-like"/>
    <property type="match status" value="1"/>
</dbReference>
<sequence>MIRKIKRSKGFARWSAYELERDGFGFWLFTPPGSLFRAEVGGAITECEVGQGTRPSGLAVLHLIPLSGWWMAQWTAEGEQGFISVEVCTPPALVGGEWQFVDLELDPYRGPDGRVIVDDEDEFVAACAAGGIAPGEAAAARAAATEVAGWLASGVEPFGQVGWGKLRDALHRGLAPLTWLPDAVTV</sequence>
<name>A0A6J4VED3_9DEIN</name>
<reference evidence="2" key="1">
    <citation type="submission" date="2020-02" db="EMBL/GenBank/DDBJ databases">
        <authorList>
            <person name="Meier V. D."/>
        </authorList>
    </citation>
    <scope>NUCLEOTIDE SEQUENCE</scope>
    <source>
        <strain evidence="2">AVDCRST_MAG86</strain>
    </source>
</reference>
<dbReference type="AlphaFoldDB" id="A0A6J4VED3"/>
<proteinExistence type="predicted"/>
<dbReference type="InterPro" id="IPR035930">
    <property type="entry name" value="FomD-like_sf"/>
</dbReference>
<dbReference type="EMBL" id="CADCWP010000189">
    <property type="protein sequence ID" value="CAA9576371.1"/>
    <property type="molecule type" value="Genomic_DNA"/>
</dbReference>
<dbReference type="InterPro" id="IPR007295">
    <property type="entry name" value="DUF402"/>
</dbReference>
<dbReference type="Pfam" id="PF04167">
    <property type="entry name" value="DUF402"/>
    <property type="match status" value="1"/>
</dbReference>
<evidence type="ECO:0000313" key="2">
    <source>
        <dbReference type="EMBL" id="CAA9576371.1"/>
    </source>
</evidence>
<feature type="domain" description="DUF402" evidence="1">
    <location>
        <begin position="56"/>
        <end position="154"/>
    </location>
</feature>
<organism evidence="2">
    <name type="scientific">uncultured Truepera sp</name>
    <dbReference type="NCBI Taxonomy" id="543023"/>
    <lineage>
        <taxon>Bacteria</taxon>
        <taxon>Thermotogati</taxon>
        <taxon>Deinococcota</taxon>
        <taxon>Deinococci</taxon>
        <taxon>Trueperales</taxon>
        <taxon>Trueperaceae</taxon>
        <taxon>Truepera</taxon>
        <taxon>environmental samples</taxon>
    </lineage>
</organism>
<evidence type="ECO:0000259" key="1">
    <source>
        <dbReference type="Pfam" id="PF04167"/>
    </source>
</evidence>
<protein>
    <recommendedName>
        <fullName evidence="1">DUF402 domain-containing protein</fullName>
    </recommendedName>
</protein>
<dbReference type="Gene3D" id="2.40.380.10">
    <property type="entry name" value="FomD-like"/>
    <property type="match status" value="1"/>
</dbReference>
<gene>
    <name evidence="2" type="ORF">AVDCRST_MAG86-2231</name>
</gene>
<accession>A0A6J4VED3</accession>